<keyword evidence="18" id="KW-1185">Reference proteome</keyword>
<feature type="active site" evidence="12">
    <location>
        <position position="301"/>
    </location>
</feature>
<feature type="disulfide bond" evidence="13">
    <location>
        <begin position="336"/>
        <end position="375"/>
    </location>
</feature>
<evidence type="ECO:0000256" key="12">
    <source>
        <dbReference type="PIRSR" id="PIRSR601461-1"/>
    </source>
</evidence>
<dbReference type="GeneID" id="30147772"/>
<dbReference type="Gene3D" id="2.40.70.10">
    <property type="entry name" value="Acid Proteases"/>
    <property type="match status" value="2"/>
</dbReference>
<dbReference type="CDD" id="cd05474">
    <property type="entry name" value="SAP_like"/>
    <property type="match status" value="1"/>
</dbReference>
<evidence type="ECO:0000256" key="7">
    <source>
        <dbReference type="ARBA" id="ARBA00022729"/>
    </source>
</evidence>
<sequence>MKLSNPVLLSIALAFPASTAATPGVFKVEFNVHRGSSSDSAEFGASTHFSKREVDGVQAVQLINENTFYLANLSIGSNGQKVGVQLDTGSSDLWVTGSDDSICASGTAKREFKKWHNTGGYFDCSIYGTFDESSSTSFKSNNTDFYILYGDYTYASGGWGYDTVSIGSLTVENMSFAVANQSNSTMGVLGIGFASLEATYSSAFVGVEPYMYENFPMKLKSEGFIKKNIYSLYLNLQNAPHGSVLFGGVDHSKYIGSLVTLPIINRYTNYTTNPWTTQVTLDSVAYEGKTLLTNSTVALLDSGTSLTQLPSSVVSAAVSALGLSYENDVQAYTAKCGAFNDKSFTFTFAGVNITVPASNFFYSLTDFDGSVSSTCAFGIVESDFIVLGDSFLNAAYVVYDLDDYKISLANANFGESSNSEDIAVVISTIPDPNSGASTGTSNTAMATNTGSVSTTTAASSLKGSGAGHIVKPGVFAVVGSVFGSALLLIL</sequence>
<dbReference type="GO" id="GO:0006508">
    <property type="term" value="P:proteolysis"/>
    <property type="evidence" value="ECO:0007669"/>
    <property type="project" value="UniProtKB-KW"/>
</dbReference>
<comment type="catalytic activity">
    <reaction evidence="1">
        <text>Preferential cleavage at the carboxyl of hydrophobic amino acids, but fails to cleave 15-Leu-|-Tyr-16, 16-Tyr-|-Leu-17 and 24-Phe-|-Phe-25 of insulin B chain. Activates trypsinogen, and degrades keratin.</text>
        <dbReference type="EC" id="3.4.23.24"/>
    </reaction>
</comment>
<keyword evidence="5" id="KW-0964">Secreted</keyword>
<evidence type="ECO:0000259" key="16">
    <source>
        <dbReference type="PROSITE" id="PS51767"/>
    </source>
</evidence>
<keyword evidence="9 14" id="KW-0378">Hydrolase</keyword>
<evidence type="ECO:0000313" key="18">
    <source>
        <dbReference type="Proteomes" id="UP000094336"/>
    </source>
</evidence>
<evidence type="ECO:0000256" key="6">
    <source>
        <dbReference type="ARBA" id="ARBA00022670"/>
    </source>
</evidence>
<dbReference type="InterPro" id="IPR021109">
    <property type="entry name" value="Peptidase_aspartic_dom_sf"/>
</dbReference>
<evidence type="ECO:0000256" key="5">
    <source>
        <dbReference type="ARBA" id="ARBA00022525"/>
    </source>
</evidence>
<feature type="chain" id="PRO_5009134253" description="candidapepsin" evidence="15">
    <location>
        <begin position="22"/>
        <end position="490"/>
    </location>
</feature>
<organism evidence="17 18">
    <name type="scientific">Babjeviella inositovora NRRL Y-12698</name>
    <dbReference type="NCBI Taxonomy" id="984486"/>
    <lineage>
        <taxon>Eukaryota</taxon>
        <taxon>Fungi</taxon>
        <taxon>Dikarya</taxon>
        <taxon>Ascomycota</taxon>
        <taxon>Saccharomycotina</taxon>
        <taxon>Pichiomycetes</taxon>
        <taxon>Serinales incertae sedis</taxon>
        <taxon>Babjeviella</taxon>
    </lineage>
</organism>
<dbReference type="Pfam" id="PF00026">
    <property type="entry name" value="Asp"/>
    <property type="match status" value="1"/>
</dbReference>
<dbReference type="PRINTS" id="PR00792">
    <property type="entry name" value="PEPSIN"/>
</dbReference>
<feature type="active site" evidence="12">
    <location>
        <position position="87"/>
    </location>
</feature>
<dbReference type="EMBL" id="KV454440">
    <property type="protein sequence ID" value="ODQ77425.1"/>
    <property type="molecule type" value="Genomic_DNA"/>
</dbReference>
<dbReference type="Proteomes" id="UP000094336">
    <property type="component" value="Unassembled WGS sequence"/>
</dbReference>
<keyword evidence="6 14" id="KW-0645">Protease</keyword>
<name>A0A1E3QI96_9ASCO</name>
<evidence type="ECO:0000256" key="3">
    <source>
        <dbReference type="ARBA" id="ARBA00007447"/>
    </source>
</evidence>
<dbReference type="PROSITE" id="PS51767">
    <property type="entry name" value="PEPTIDASE_A1"/>
    <property type="match status" value="1"/>
</dbReference>
<dbReference type="PANTHER" id="PTHR47966">
    <property type="entry name" value="BETA-SITE APP-CLEAVING ENZYME, ISOFORM A-RELATED"/>
    <property type="match status" value="1"/>
</dbReference>
<dbReference type="FunFam" id="2.40.70.10:FF:000011">
    <property type="entry name" value="Aspartic protease"/>
    <property type="match status" value="1"/>
</dbReference>
<dbReference type="PANTHER" id="PTHR47966:SF65">
    <property type="entry name" value="ASPARTIC-TYPE ENDOPEPTIDASE"/>
    <property type="match status" value="1"/>
</dbReference>
<feature type="signal peptide" evidence="15">
    <location>
        <begin position="1"/>
        <end position="21"/>
    </location>
</feature>
<keyword evidence="11 13" id="KW-1015">Disulfide bond</keyword>
<dbReference type="InterPro" id="IPR001969">
    <property type="entry name" value="Aspartic_peptidase_AS"/>
</dbReference>
<dbReference type="STRING" id="984486.A0A1E3QI96"/>
<dbReference type="InterPro" id="IPR033121">
    <property type="entry name" value="PEPTIDASE_A1"/>
</dbReference>
<dbReference type="SUPFAM" id="SSF50630">
    <property type="entry name" value="Acid proteases"/>
    <property type="match status" value="1"/>
</dbReference>
<evidence type="ECO:0000256" key="10">
    <source>
        <dbReference type="ARBA" id="ARBA00023145"/>
    </source>
</evidence>
<dbReference type="RefSeq" id="XP_018982753.1">
    <property type="nucleotide sequence ID" value="XM_019129919.1"/>
</dbReference>
<protein>
    <recommendedName>
        <fullName evidence="4">candidapepsin</fullName>
        <ecNumber evidence="4">3.4.23.24</ecNumber>
    </recommendedName>
</protein>
<dbReference type="AlphaFoldDB" id="A0A1E3QI96"/>
<evidence type="ECO:0000256" key="2">
    <source>
        <dbReference type="ARBA" id="ARBA00004613"/>
    </source>
</evidence>
<dbReference type="PROSITE" id="PS00141">
    <property type="entry name" value="ASP_PROTEASE"/>
    <property type="match status" value="1"/>
</dbReference>
<accession>A0A1E3QI96</accession>
<evidence type="ECO:0000256" key="15">
    <source>
        <dbReference type="SAM" id="SignalP"/>
    </source>
</evidence>
<evidence type="ECO:0000256" key="13">
    <source>
        <dbReference type="PIRSR" id="PIRSR601461-2"/>
    </source>
</evidence>
<gene>
    <name evidence="17" type="ORF">BABINDRAFT_163450</name>
</gene>
<evidence type="ECO:0000256" key="11">
    <source>
        <dbReference type="ARBA" id="ARBA00023157"/>
    </source>
</evidence>
<feature type="domain" description="Peptidase A1" evidence="16">
    <location>
        <begin position="69"/>
        <end position="409"/>
    </location>
</feature>
<evidence type="ECO:0000313" key="17">
    <source>
        <dbReference type="EMBL" id="ODQ77425.1"/>
    </source>
</evidence>
<evidence type="ECO:0000256" key="4">
    <source>
        <dbReference type="ARBA" id="ARBA00013207"/>
    </source>
</evidence>
<comment type="similarity">
    <text evidence="3 14">Belongs to the peptidase A1 family.</text>
</comment>
<keyword evidence="10" id="KW-0865">Zymogen</keyword>
<proteinExistence type="inferred from homology"/>
<dbReference type="InterPro" id="IPR001461">
    <property type="entry name" value="Aspartic_peptidase_A1"/>
</dbReference>
<dbReference type="OrthoDB" id="771136at2759"/>
<reference evidence="18" key="1">
    <citation type="submission" date="2016-05" db="EMBL/GenBank/DDBJ databases">
        <title>Comparative genomics of biotechnologically important yeasts.</title>
        <authorList>
            <consortium name="DOE Joint Genome Institute"/>
            <person name="Riley R."/>
            <person name="Haridas S."/>
            <person name="Wolfe K.H."/>
            <person name="Lopes M.R."/>
            <person name="Hittinger C.T."/>
            <person name="Goker M."/>
            <person name="Salamov A."/>
            <person name="Wisecaver J."/>
            <person name="Long T.M."/>
            <person name="Aerts A.L."/>
            <person name="Barry K."/>
            <person name="Choi C."/>
            <person name="Clum A."/>
            <person name="Coughlan A.Y."/>
            <person name="Deshpande S."/>
            <person name="Douglass A.P."/>
            <person name="Hanson S.J."/>
            <person name="Klenk H.-P."/>
            <person name="Labutti K."/>
            <person name="Lapidus A."/>
            <person name="Lindquist E."/>
            <person name="Lipzen A."/>
            <person name="Meier-Kolthoff J.P."/>
            <person name="Ohm R.A."/>
            <person name="Otillar R.P."/>
            <person name="Pangilinan J."/>
            <person name="Peng Y."/>
            <person name="Rokas A."/>
            <person name="Rosa C.A."/>
            <person name="Scheuner C."/>
            <person name="Sibirny A.A."/>
            <person name="Slot J.C."/>
            <person name="Stielow J.B."/>
            <person name="Sun H."/>
            <person name="Kurtzman C.P."/>
            <person name="Blackwell M."/>
            <person name="Grigoriev I.V."/>
            <person name="Jeffries T.W."/>
        </authorList>
    </citation>
    <scope>NUCLEOTIDE SEQUENCE [LARGE SCALE GENOMIC DNA]</scope>
    <source>
        <strain evidence="18">NRRL Y-12698</strain>
    </source>
</reference>
<evidence type="ECO:0000256" key="9">
    <source>
        <dbReference type="ARBA" id="ARBA00022801"/>
    </source>
</evidence>
<keyword evidence="7 15" id="KW-0732">Signal</keyword>
<comment type="subcellular location">
    <subcellularLocation>
        <location evidence="2">Secreted</location>
    </subcellularLocation>
</comment>
<keyword evidence="8 14" id="KW-0064">Aspartyl protease</keyword>
<dbReference type="GO" id="GO:0005576">
    <property type="term" value="C:extracellular region"/>
    <property type="evidence" value="ECO:0007669"/>
    <property type="project" value="UniProtKB-SubCell"/>
</dbReference>
<dbReference type="GO" id="GO:0004190">
    <property type="term" value="F:aspartic-type endopeptidase activity"/>
    <property type="evidence" value="ECO:0007669"/>
    <property type="project" value="UniProtKB-KW"/>
</dbReference>
<dbReference type="EC" id="3.4.23.24" evidence="4"/>
<evidence type="ECO:0000256" key="8">
    <source>
        <dbReference type="ARBA" id="ARBA00022750"/>
    </source>
</evidence>
<dbReference type="InterPro" id="IPR033876">
    <property type="entry name" value="SAP-like"/>
</dbReference>
<evidence type="ECO:0000256" key="1">
    <source>
        <dbReference type="ARBA" id="ARBA00001675"/>
    </source>
</evidence>
<feature type="disulfide bond" evidence="13">
    <location>
        <begin position="103"/>
        <end position="124"/>
    </location>
</feature>
<evidence type="ECO:0000256" key="14">
    <source>
        <dbReference type="RuleBase" id="RU000454"/>
    </source>
</evidence>